<protein>
    <submittedName>
        <fullName evidence="1">Uncharacterized protein</fullName>
    </submittedName>
</protein>
<dbReference type="RefSeq" id="WP_188827920.1">
    <property type="nucleotide sequence ID" value="NZ_BMMW01000001.1"/>
</dbReference>
<dbReference type="EMBL" id="BMMW01000001">
    <property type="protein sequence ID" value="GGK43499.1"/>
    <property type="molecule type" value="Genomic_DNA"/>
</dbReference>
<organism evidence="1 2">
    <name type="scientific">Nocardia camponoti</name>
    <dbReference type="NCBI Taxonomy" id="1616106"/>
    <lineage>
        <taxon>Bacteria</taxon>
        <taxon>Bacillati</taxon>
        <taxon>Actinomycetota</taxon>
        <taxon>Actinomycetes</taxon>
        <taxon>Mycobacteriales</taxon>
        <taxon>Nocardiaceae</taxon>
        <taxon>Nocardia</taxon>
    </lineage>
</organism>
<dbReference type="AlphaFoldDB" id="A0A917QCT1"/>
<reference evidence="1" key="1">
    <citation type="journal article" date="2014" name="Int. J. Syst. Evol. Microbiol.">
        <title>Complete genome sequence of Corynebacterium casei LMG S-19264T (=DSM 44701T), isolated from a smear-ripened cheese.</title>
        <authorList>
            <consortium name="US DOE Joint Genome Institute (JGI-PGF)"/>
            <person name="Walter F."/>
            <person name="Albersmeier A."/>
            <person name="Kalinowski J."/>
            <person name="Ruckert C."/>
        </authorList>
    </citation>
    <scope>NUCLEOTIDE SEQUENCE</scope>
    <source>
        <strain evidence="1">CGMCC 4.7278</strain>
    </source>
</reference>
<keyword evidence="2" id="KW-1185">Reference proteome</keyword>
<evidence type="ECO:0000313" key="2">
    <source>
        <dbReference type="Proteomes" id="UP000612956"/>
    </source>
</evidence>
<comment type="caution">
    <text evidence="1">The sequence shown here is derived from an EMBL/GenBank/DDBJ whole genome shotgun (WGS) entry which is preliminary data.</text>
</comment>
<accession>A0A917QCT1</accession>
<proteinExistence type="predicted"/>
<name>A0A917QCT1_9NOCA</name>
<sequence>MVDAAEALARHGGKAGLRAIAIEIGRTEDDPDADYLMYKIEELEALGEVPVLETLREFDARREPADFSRGLASIEHYMGHHNPQ</sequence>
<gene>
    <name evidence="1" type="ORF">GCM10011591_13940</name>
</gene>
<dbReference type="Proteomes" id="UP000612956">
    <property type="component" value="Unassembled WGS sequence"/>
</dbReference>
<evidence type="ECO:0000313" key="1">
    <source>
        <dbReference type="EMBL" id="GGK43499.1"/>
    </source>
</evidence>
<reference evidence="1" key="2">
    <citation type="submission" date="2020-09" db="EMBL/GenBank/DDBJ databases">
        <authorList>
            <person name="Sun Q."/>
            <person name="Zhou Y."/>
        </authorList>
    </citation>
    <scope>NUCLEOTIDE SEQUENCE</scope>
    <source>
        <strain evidence="1">CGMCC 4.7278</strain>
    </source>
</reference>